<dbReference type="AlphaFoldDB" id="A0A1J7J683"/>
<evidence type="ECO:0000313" key="2">
    <source>
        <dbReference type="EMBL" id="OIW28793.1"/>
    </source>
</evidence>
<dbReference type="InParanoid" id="A0A1J7J683"/>
<keyword evidence="1" id="KW-1133">Transmembrane helix</keyword>
<keyword evidence="1" id="KW-0472">Membrane</keyword>
<feature type="transmembrane region" description="Helical" evidence="1">
    <location>
        <begin position="50"/>
        <end position="68"/>
    </location>
</feature>
<evidence type="ECO:0000256" key="1">
    <source>
        <dbReference type="SAM" id="Phobius"/>
    </source>
</evidence>
<dbReference type="EMBL" id="KV875098">
    <property type="protein sequence ID" value="OIW28793.1"/>
    <property type="molecule type" value="Genomic_DNA"/>
</dbReference>
<dbReference type="STRING" id="1408157.A0A1J7J683"/>
<dbReference type="OrthoDB" id="3934549at2759"/>
<proteinExistence type="predicted"/>
<reference evidence="2 3" key="1">
    <citation type="submission" date="2016-10" db="EMBL/GenBank/DDBJ databases">
        <title>Draft genome sequence of Coniochaeta ligniaria NRRL30616, a lignocellulolytic fungus for bioabatement of inhibitors in plant biomass hydrolysates.</title>
        <authorList>
            <consortium name="DOE Joint Genome Institute"/>
            <person name="Jimenez D.J."/>
            <person name="Hector R.E."/>
            <person name="Riley R."/>
            <person name="Sun H."/>
            <person name="Grigoriev I.V."/>
            <person name="Van Elsas J.D."/>
            <person name="Nichols N.N."/>
        </authorList>
    </citation>
    <scope>NUCLEOTIDE SEQUENCE [LARGE SCALE GENOMIC DNA]</scope>
    <source>
        <strain evidence="2 3">NRRL 30616</strain>
    </source>
</reference>
<gene>
    <name evidence="2" type="ORF">CONLIGDRAFT_392091</name>
</gene>
<organism evidence="2 3">
    <name type="scientific">Coniochaeta ligniaria NRRL 30616</name>
    <dbReference type="NCBI Taxonomy" id="1408157"/>
    <lineage>
        <taxon>Eukaryota</taxon>
        <taxon>Fungi</taxon>
        <taxon>Dikarya</taxon>
        <taxon>Ascomycota</taxon>
        <taxon>Pezizomycotina</taxon>
        <taxon>Sordariomycetes</taxon>
        <taxon>Sordariomycetidae</taxon>
        <taxon>Coniochaetales</taxon>
        <taxon>Coniochaetaceae</taxon>
        <taxon>Coniochaeta</taxon>
    </lineage>
</organism>
<sequence length="102" mass="11239">MGFTMSLTPVTYPVNDATISEPERGYLEKLAENAARQDFSQDLRPDVRNLSIAFTVFAAAFVSLRFIARYRQAARIGTDDWLILLSVAVLVDQAADGRGVEG</sequence>
<keyword evidence="1" id="KW-0812">Transmembrane</keyword>
<evidence type="ECO:0000313" key="3">
    <source>
        <dbReference type="Proteomes" id="UP000182658"/>
    </source>
</evidence>
<keyword evidence="3" id="KW-1185">Reference proteome</keyword>
<protein>
    <submittedName>
        <fullName evidence="2">Uncharacterized protein</fullName>
    </submittedName>
</protein>
<name>A0A1J7J683_9PEZI</name>
<dbReference type="Proteomes" id="UP000182658">
    <property type="component" value="Unassembled WGS sequence"/>
</dbReference>
<accession>A0A1J7J683</accession>